<gene>
    <name evidence="2" type="ORF">Cantr_05746</name>
</gene>
<sequence>MAKKGKKGAQAGGDFWDDEDMAQDQPQAEEFGTPLETATPDPEAQPETASAGPEEASAEDISGDFLSSIRKNKQKKTEKEENEKANANNGGAPKLLSKKEKEKLKKEAEKQKKKEQAQKKKAQQASKKEQIKEANKQNAAAAASSASPSSSAVGTPEPEDEAPVETAKSKPAKKGKKAQLIEKEQLKAEGKLLTKKQKEEKKLQERRRQQLLQAGNVSVAGLNKTDDDTPKPKKVVYTKKKSTKPKTFIQKPAPTKAPAAKTEDDEDEALVDDWEKMALDDDEPVVDDWEAA</sequence>
<feature type="compositionally biased region" description="Low complexity" evidence="1">
    <location>
        <begin position="139"/>
        <end position="152"/>
    </location>
</feature>
<evidence type="ECO:0000313" key="3">
    <source>
        <dbReference type="Proteomes" id="UP000253472"/>
    </source>
</evidence>
<dbReference type="AlphaFoldDB" id="A0A367XQJ3"/>
<evidence type="ECO:0000256" key="1">
    <source>
        <dbReference type="SAM" id="MobiDB-lite"/>
    </source>
</evidence>
<evidence type="ECO:0000313" key="2">
    <source>
        <dbReference type="EMBL" id="RCK55884.1"/>
    </source>
</evidence>
<feature type="compositionally biased region" description="Basic and acidic residues" evidence="1">
    <location>
        <begin position="126"/>
        <end position="135"/>
    </location>
</feature>
<protein>
    <recommendedName>
        <fullName evidence="4">Eukaryotic translation initiation factor 5B</fullName>
    </recommendedName>
</protein>
<feature type="compositionally biased region" description="Low complexity" evidence="1">
    <location>
        <begin position="245"/>
        <end position="260"/>
    </location>
</feature>
<accession>A0A367XQJ3</accession>
<organism evidence="2 3">
    <name type="scientific">Candida viswanathii</name>
    <dbReference type="NCBI Taxonomy" id="5486"/>
    <lineage>
        <taxon>Eukaryota</taxon>
        <taxon>Fungi</taxon>
        <taxon>Dikarya</taxon>
        <taxon>Ascomycota</taxon>
        <taxon>Saccharomycotina</taxon>
        <taxon>Pichiomycetes</taxon>
        <taxon>Debaryomycetaceae</taxon>
        <taxon>Candida/Lodderomyces clade</taxon>
        <taxon>Candida</taxon>
    </lineage>
</organism>
<feature type="compositionally biased region" description="Basic and acidic residues" evidence="1">
    <location>
        <begin position="75"/>
        <end position="84"/>
    </location>
</feature>
<dbReference type="STRING" id="5486.A0A367XQJ3"/>
<name>A0A367XQJ3_9ASCO</name>
<feature type="compositionally biased region" description="Basic residues" evidence="1">
    <location>
        <begin position="232"/>
        <end position="244"/>
    </location>
</feature>
<proteinExistence type="predicted"/>
<evidence type="ECO:0008006" key="4">
    <source>
        <dbReference type="Google" id="ProtNLM"/>
    </source>
</evidence>
<comment type="caution">
    <text evidence="2">The sequence shown here is derived from an EMBL/GenBank/DDBJ whole genome shotgun (WGS) entry which is preliminary data.</text>
</comment>
<feature type="compositionally biased region" description="Basic and acidic residues" evidence="1">
    <location>
        <begin position="97"/>
        <end position="118"/>
    </location>
</feature>
<dbReference type="Proteomes" id="UP000253472">
    <property type="component" value="Unassembled WGS sequence"/>
</dbReference>
<dbReference type="EMBL" id="QLNQ01000029">
    <property type="protein sequence ID" value="RCK55884.1"/>
    <property type="molecule type" value="Genomic_DNA"/>
</dbReference>
<feature type="compositionally biased region" description="Basic and acidic residues" evidence="1">
    <location>
        <begin position="179"/>
        <end position="208"/>
    </location>
</feature>
<keyword evidence="3" id="KW-1185">Reference proteome</keyword>
<reference evidence="2 3" key="1">
    <citation type="submission" date="2018-06" db="EMBL/GenBank/DDBJ databases">
        <title>Whole genome sequencing of Candida tropicalis (genome annotated by CSBL at Korea University).</title>
        <authorList>
            <person name="Ahn J."/>
        </authorList>
    </citation>
    <scope>NUCLEOTIDE SEQUENCE [LARGE SCALE GENOMIC DNA]</scope>
    <source>
        <strain evidence="2 3">ATCC 20962</strain>
    </source>
</reference>
<feature type="region of interest" description="Disordered" evidence="1">
    <location>
        <begin position="1"/>
        <end position="268"/>
    </location>
</feature>